<proteinExistence type="predicted"/>
<gene>
    <name evidence="2" type="ORF">HQM25_07465</name>
</gene>
<organism evidence="2 3">
    <name type="scientific">Microbacterium hominis</name>
    <dbReference type="NCBI Taxonomy" id="162426"/>
    <lineage>
        <taxon>Bacteria</taxon>
        <taxon>Bacillati</taxon>
        <taxon>Actinomycetota</taxon>
        <taxon>Actinomycetes</taxon>
        <taxon>Micrococcales</taxon>
        <taxon>Microbacteriaceae</taxon>
        <taxon>Microbacterium</taxon>
    </lineage>
</organism>
<dbReference type="EMBL" id="CP054038">
    <property type="protein sequence ID" value="QKJ19222.1"/>
    <property type="molecule type" value="Genomic_DNA"/>
</dbReference>
<reference evidence="2 3" key="1">
    <citation type="submission" date="2020-05" db="EMBL/GenBank/DDBJ databases">
        <title>Strain PA2F3 complete genome.</title>
        <authorList>
            <person name="Kim Y.-S."/>
            <person name="Kim S.-J."/>
            <person name="Jung H.-k."/>
            <person name="Kim S.-E."/>
            <person name="Kim K.-H."/>
        </authorList>
    </citation>
    <scope>NUCLEOTIDE SEQUENCE [LARGE SCALE GENOMIC DNA]</scope>
    <source>
        <strain evidence="2 3">PA2F3</strain>
    </source>
</reference>
<evidence type="ECO:0000313" key="2">
    <source>
        <dbReference type="EMBL" id="QKJ19222.1"/>
    </source>
</evidence>
<protein>
    <submittedName>
        <fullName evidence="2">Uncharacterized protein</fullName>
    </submittedName>
</protein>
<dbReference type="AlphaFoldDB" id="A0A7D4TMR9"/>
<feature type="region of interest" description="Disordered" evidence="1">
    <location>
        <begin position="95"/>
        <end position="117"/>
    </location>
</feature>
<evidence type="ECO:0000256" key="1">
    <source>
        <dbReference type="SAM" id="MobiDB-lite"/>
    </source>
</evidence>
<dbReference type="Proteomes" id="UP000502498">
    <property type="component" value="Chromosome"/>
</dbReference>
<evidence type="ECO:0000313" key="3">
    <source>
        <dbReference type="Proteomes" id="UP000502498"/>
    </source>
</evidence>
<name>A0A7D4TMR9_9MICO</name>
<accession>A0A7D4TMR9</accession>
<sequence>MSHIGTGVRRPAGTIAIITTLAVLGLGLAGCQTTTAASQEAERSGPVSAAQIERTAKAAQERYEGLAEYYAKRAQNGVAADGGQPVSAQVADRLENAASTGGQPVSAMTADRLDRIR</sequence>
<dbReference type="RefSeq" id="WP_172989663.1">
    <property type="nucleotide sequence ID" value="NZ_CP054038.1"/>
</dbReference>